<dbReference type="GO" id="GO:0016787">
    <property type="term" value="F:hydrolase activity"/>
    <property type="evidence" value="ECO:0007669"/>
    <property type="project" value="InterPro"/>
</dbReference>
<keyword evidence="1" id="KW-0732">Signal</keyword>
<comment type="caution">
    <text evidence="3">The sequence shown here is derived from an EMBL/GenBank/DDBJ whole genome shotgun (WGS) entry which is preliminary data.</text>
</comment>
<keyword evidence="4" id="KW-1185">Reference proteome</keyword>
<dbReference type="SUPFAM" id="SSF53474">
    <property type="entry name" value="alpha/beta-Hydrolases"/>
    <property type="match status" value="1"/>
</dbReference>
<dbReference type="InterPro" id="IPR029058">
    <property type="entry name" value="AB_hydrolase_fold"/>
</dbReference>
<dbReference type="AlphaFoldDB" id="A0A918IRR1"/>
<reference evidence="3" key="2">
    <citation type="submission" date="2020-09" db="EMBL/GenBank/DDBJ databases">
        <authorList>
            <person name="Sun Q."/>
            <person name="Kim S."/>
        </authorList>
    </citation>
    <scope>NUCLEOTIDE SEQUENCE</scope>
    <source>
        <strain evidence="3">KCTC 12113</strain>
    </source>
</reference>
<evidence type="ECO:0000313" key="4">
    <source>
        <dbReference type="Proteomes" id="UP000634668"/>
    </source>
</evidence>
<accession>A0A918IRR1</accession>
<dbReference type="RefSeq" id="WP_026812372.1">
    <property type="nucleotide sequence ID" value="NZ_BMWP01000006.1"/>
</dbReference>
<proteinExistence type="predicted"/>
<evidence type="ECO:0000259" key="2">
    <source>
        <dbReference type="Pfam" id="PF01738"/>
    </source>
</evidence>
<reference evidence="3" key="1">
    <citation type="journal article" date="2014" name="Int. J. Syst. Evol. Microbiol.">
        <title>Complete genome sequence of Corynebacterium casei LMG S-19264T (=DSM 44701T), isolated from a smear-ripened cheese.</title>
        <authorList>
            <consortium name="US DOE Joint Genome Institute (JGI-PGF)"/>
            <person name="Walter F."/>
            <person name="Albersmeier A."/>
            <person name="Kalinowski J."/>
            <person name="Ruckert C."/>
        </authorList>
    </citation>
    <scope>NUCLEOTIDE SEQUENCE</scope>
    <source>
        <strain evidence="3">KCTC 12113</strain>
    </source>
</reference>
<organism evidence="3 4">
    <name type="scientific">Arenibacter certesii</name>
    <dbReference type="NCBI Taxonomy" id="228955"/>
    <lineage>
        <taxon>Bacteria</taxon>
        <taxon>Pseudomonadati</taxon>
        <taxon>Bacteroidota</taxon>
        <taxon>Flavobacteriia</taxon>
        <taxon>Flavobacteriales</taxon>
        <taxon>Flavobacteriaceae</taxon>
        <taxon>Arenibacter</taxon>
    </lineage>
</organism>
<dbReference type="Proteomes" id="UP000634668">
    <property type="component" value="Unassembled WGS sequence"/>
</dbReference>
<dbReference type="PANTHER" id="PTHR43037:SF1">
    <property type="entry name" value="BLL1128 PROTEIN"/>
    <property type="match status" value="1"/>
</dbReference>
<dbReference type="EMBL" id="BMWP01000006">
    <property type="protein sequence ID" value="GGW28511.1"/>
    <property type="molecule type" value="Genomic_DNA"/>
</dbReference>
<dbReference type="PANTHER" id="PTHR43037">
    <property type="entry name" value="UNNAMED PRODUCT-RELATED"/>
    <property type="match status" value="1"/>
</dbReference>
<dbReference type="InterPro" id="IPR050955">
    <property type="entry name" value="Plant_Biomass_Hydrol_Est"/>
</dbReference>
<dbReference type="Gene3D" id="3.40.50.1820">
    <property type="entry name" value="alpha/beta hydrolase"/>
    <property type="match status" value="1"/>
</dbReference>
<dbReference type="InterPro" id="IPR002925">
    <property type="entry name" value="Dienelactn_hydro"/>
</dbReference>
<feature type="domain" description="Dienelactone hydrolase" evidence="2">
    <location>
        <begin position="126"/>
        <end position="239"/>
    </location>
</feature>
<name>A0A918IRR1_9FLAO</name>
<protein>
    <submittedName>
        <fullName evidence="3">Phospholipase</fullName>
    </submittedName>
</protein>
<dbReference type="Pfam" id="PF01738">
    <property type="entry name" value="DLH"/>
    <property type="match status" value="1"/>
</dbReference>
<evidence type="ECO:0000256" key="1">
    <source>
        <dbReference type="ARBA" id="ARBA00022729"/>
    </source>
</evidence>
<gene>
    <name evidence="3" type="ORF">GCM10007383_12320</name>
</gene>
<evidence type="ECO:0000313" key="3">
    <source>
        <dbReference type="EMBL" id="GGW28511.1"/>
    </source>
</evidence>
<sequence length="262" mass="29532">MGTKIRLLLFMFYLGNVATYAQKDLYQAATFKKGADSLKYRILYPKDFSDSEQYPVVLFLHGAGERGSDNTKQLTHGSSLFLEDANRDKYPAIIIFPQCPQEDYWSSVKVNRNKQPLELAFLYSEGPTKALDLTMALMDSIVKKPYVKTDQIYVMGLSMGGMGTFEMLYRKPDMFAAAIPICGGGDLKASEAYADKVPLWIFHGARDNVVDPRLSLDIAAKIMEYGGYPNLTLYSDAHHNSWDSAFAEPDLLPWLFSLKRSE</sequence>